<dbReference type="OrthoDB" id="10631465at2759"/>
<keyword evidence="2" id="KW-1185">Reference proteome</keyword>
<reference evidence="1" key="1">
    <citation type="submission" date="2018-11" db="EMBL/GenBank/DDBJ databases">
        <authorList>
            <person name="Alioto T."/>
            <person name="Alioto T."/>
        </authorList>
    </citation>
    <scope>NUCLEOTIDE SEQUENCE</scope>
</reference>
<dbReference type="AlphaFoldDB" id="A0A8B6HA38"/>
<sequence>MTGYKTLTEDTMLIQRTRRLSDKGQDIDPCTQAAIVIEEMEDDVSQVKERMNNILYEFQLGQTDPVSDLSENE</sequence>
<protein>
    <submittedName>
        <fullName evidence="1">Uncharacterized protein</fullName>
    </submittedName>
</protein>
<evidence type="ECO:0000313" key="2">
    <source>
        <dbReference type="Proteomes" id="UP000596742"/>
    </source>
</evidence>
<name>A0A8B6HA38_MYTGA</name>
<comment type="caution">
    <text evidence="1">The sequence shown here is derived from an EMBL/GenBank/DDBJ whole genome shotgun (WGS) entry which is preliminary data.</text>
</comment>
<proteinExistence type="predicted"/>
<evidence type="ECO:0000313" key="1">
    <source>
        <dbReference type="EMBL" id="VDI76745.1"/>
    </source>
</evidence>
<dbReference type="Proteomes" id="UP000596742">
    <property type="component" value="Unassembled WGS sequence"/>
</dbReference>
<accession>A0A8B6HA38</accession>
<dbReference type="EMBL" id="UYJE01009785">
    <property type="protein sequence ID" value="VDI76745.1"/>
    <property type="molecule type" value="Genomic_DNA"/>
</dbReference>
<organism evidence="1 2">
    <name type="scientific">Mytilus galloprovincialis</name>
    <name type="common">Mediterranean mussel</name>
    <dbReference type="NCBI Taxonomy" id="29158"/>
    <lineage>
        <taxon>Eukaryota</taxon>
        <taxon>Metazoa</taxon>
        <taxon>Spiralia</taxon>
        <taxon>Lophotrochozoa</taxon>
        <taxon>Mollusca</taxon>
        <taxon>Bivalvia</taxon>
        <taxon>Autobranchia</taxon>
        <taxon>Pteriomorphia</taxon>
        <taxon>Mytilida</taxon>
        <taxon>Mytiloidea</taxon>
        <taxon>Mytilidae</taxon>
        <taxon>Mytilinae</taxon>
        <taxon>Mytilus</taxon>
    </lineage>
</organism>
<gene>
    <name evidence="1" type="ORF">MGAL_10B053619</name>
</gene>